<dbReference type="OrthoDB" id="1863057at2"/>
<evidence type="ECO:0000256" key="1">
    <source>
        <dbReference type="ARBA" id="ARBA00023015"/>
    </source>
</evidence>
<dbReference type="EMBL" id="CP000448">
    <property type="protein sequence ID" value="ABI68124.1"/>
    <property type="molecule type" value="Genomic_DNA"/>
</dbReference>
<accession>Q0AYT0</accession>
<evidence type="ECO:0000313" key="6">
    <source>
        <dbReference type="Proteomes" id="UP000001968"/>
    </source>
</evidence>
<dbReference type="AlphaFoldDB" id="Q0AYT0"/>
<dbReference type="Pfam" id="PF00717">
    <property type="entry name" value="Peptidase_S24"/>
    <property type="match status" value="1"/>
</dbReference>
<feature type="domain" description="HTH cro/C1-type" evidence="4">
    <location>
        <begin position="7"/>
        <end position="61"/>
    </location>
</feature>
<dbReference type="CDD" id="cd00093">
    <property type="entry name" value="HTH_XRE"/>
    <property type="match status" value="1"/>
</dbReference>
<dbReference type="InterPro" id="IPR039418">
    <property type="entry name" value="LexA-like"/>
</dbReference>
<evidence type="ECO:0000259" key="4">
    <source>
        <dbReference type="PROSITE" id="PS50943"/>
    </source>
</evidence>
<protein>
    <recommendedName>
        <fullName evidence="4">HTH cro/C1-type domain-containing protein</fullName>
    </recommendedName>
</protein>
<dbReference type="eggNOG" id="COG1974">
    <property type="taxonomic scope" value="Bacteria"/>
</dbReference>
<evidence type="ECO:0000256" key="2">
    <source>
        <dbReference type="ARBA" id="ARBA00023125"/>
    </source>
</evidence>
<dbReference type="Pfam" id="PF01381">
    <property type="entry name" value="HTH_3"/>
    <property type="match status" value="1"/>
</dbReference>
<dbReference type="InterPro" id="IPR010982">
    <property type="entry name" value="Lambda_DNA-bd_dom_sf"/>
</dbReference>
<keyword evidence="3" id="KW-0804">Transcription</keyword>
<dbReference type="STRING" id="335541.Swol_0803"/>
<dbReference type="KEGG" id="swo:Swol_0803"/>
<keyword evidence="2" id="KW-0238">DNA-binding</keyword>
<dbReference type="InterPro" id="IPR015927">
    <property type="entry name" value="Peptidase_S24_S26A/B/C"/>
</dbReference>
<dbReference type="HOGENOM" id="CLU_1089606_0_0_9"/>
<dbReference type="SUPFAM" id="SSF47413">
    <property type="entry name" value="lambda repressor-like DNA-binding domains"/>
    <property type="match status" value="1"/>
</dbReference>
<keyword evidence="6" id="KW-1185">Reference proteome</keyword>
<dbReference type="SMART" id="SM00530">
    <property type="entry name" value="HTH_XRE"/>
    <property type="match status" value="1"/>
</dbReference>
<dbReference type="Gene3D" id="2.10.109.10">
    <property type="entry name" value="Umud Fragment, subunit A"/>
    <property type="match status" value="1"/>
</dbReference>
<dbReference type="PROSITE" id="PS50943">
    <property type="entry name" value="HTH_CROC1"/>
    <property type="match status" value="1"/>
</dbReference>
<evidence type="ECO:0000313" key="5">
    <source>
        <dbReference type="EMBL" id="ABI68124.1"/>
    </source>
</evidence>
<dbReference type="MEROPS" id="S24.001"/>
<evidence type="ECO:0000256" key="3">
    <source>
        <dbReference type="ARBA" id="ARBA00023163"/>
    </source>
</evidence>
<dbReference type="InterPro" id="IPR036286">
    <property type="entry name" value="LexA/Signal_pep-like_sf"/>
</dbReference>
<dbReference type="Gene3D" id="1.10.260.40">
    <property type="entry name" value="lambda repressor-like DNA-binding domains"/>
    <property type="match status" value="1"/>
</dbReference>
<dbReference type="CDD" id="cd06529">
    <property type="entry name" value="S24_LexA-like"/>
    <property type="match status" value="1"/>
</dbReference>
<organism evidence="5 6">
    <name type="scientific">Syntrophomonas wolfei subsp. wolfei (strain DSM 2245B / Goettingen)</name>
    <dbReference type="NCBI Taxonomy" id="335541"/>
    <lineage>
        <taxon>Bacteria</taxon>
        <taxon>Bacillati</taxon>
        <taxon>Bacillota</taxon>
        <taxon>Clostridia</taxon>
        <taxon>Eubacteriales</taxon>
        <taxon>Syntrophomonadaceae</taxon>
        <taxon>Syntrophomonas</taxon>
    </lineage>
</organism>
<name>Q0AYT0_SYNWW</name>
<proteinExistence type="predicted"/>
<dbReference type="PANTHER" id="PTHR40661">
    <property type="match status" value="1"/>
</dbReference>
<sequence length="255" mass="29401">MKFKERLQYLRLEKELSEIQLSKKVGISESVIRLYERGKLRIDLEHLHKLAAFFDVTPGLLLGTAFPHLPPEEALESYRVVNKLLEIRNEERKDEEDSPLFIDTLAQLAAESNKSDNKASNRQATIRAGVVAVYHKIVSAHSEANQEFIEDYWPVNTTVMQIYGHDISNYFYLRVHGDFMEPTIKNQSIVLAKRQVQVDNNDLAVVLYEQSPAAVKRLNRYEDKIILLCDNKAHPAQICEQEKCIILGKVLWKPK</sequence>
<dbReference type="InterPro" id="IPR001387">
    <property type="entry name" value="Cro/C1-type_HTH"/>
</dbReference>
<dbReference type="PANTHER" id="PTHR40661:SF1">
    <property type="entry name" value="HTH CRO_C1-TYPE DOMAIN-CONTAINING PROTEIN"/>
    <property type="match status" value="1"/>
</dbReference>
<dbReference type="RefSeq" id="WP_011640229.1">
    <property type="nucleotide sequence ID" value="NC_008346.1"/>
</dbReference>
<gene>
    <name evidence="5" type="ordered locus">Swol_0803</name>
</gene>
<keyword evidence="1" id="KW-0805">Transcription regulation</keyword>
<dbReference type="Proteomes" id="UP000001968">
    <property type="component" value="Chromosome"/>
</dbReference>
<reference evidence="6" key="1">
    <citation type="journal article" date="2010" name="Environ. Microbiol.">
        <title>The genome of Syntrophomonas wolfei: new insights into syntrophic metabolism and biohydrogen production.</title>
        <authorList>
            <person name="Sieber J.R."/>
            <person name="Sims D.R."/>
            <person name="Han C."/>
            <person name="Kim E."/>
            <person name="Lykidis A."/>
            <person name="Lapidus A.L."/>
            <person name="McDonnald E."/>
            <person name="Rohlin L."/>
            <person name="Culley D.E."/>
            <person name="Gunsalus R."/>
            <person name="McInerney M.J."/>
        </authorList>
    </citation>
    <scope>NUCLEOTIDE SEQUENCE [LARGE SCALE GENOMIC DNA]</scope>
    <source>
        <strain evidence="6">DSM 2245B / Goettingen</strain>
    </source>
</reference>
<dbReference type="SUPFAM" id="SSF51306">
    <property type="entry name" value="LexA/Signal peptidase"/>
    <property type="match status" value="1"/>
</dbReference>
<dbReference type="GO" id="GO:0003677">
    <property type="term" value="F:DNA binding"/>
    <property type="evidence" value="ECO:0007669"/>
    <property type="project" value="UniProtKB-KW"/>
</dbReference>